<organism evidence="2 3">
    <name type="scientific">Thalassiosira oceanica</name>
    <name type="common">Marine diatom</name>
    <dbReference type="NCBI Taxonomy" id="159749"/>
    <lineage>
        <taxon>Eukaryota</taxon>
        <taxon>Sar</taxon>
        <taxon>Stramenopiles</taxon>
        <taxon>Ochrophyta</taxon>
        <taxon>Bacillariophyta</taxon>
        <taxon>Coscinodiscophyceae</taxon>
        <taxon>Thalassiosirophycidae</taxon>
        <taxon>Thalassiosirales</taxon>
        <taxon>Thalassiosiraceae</taxon>
        <taxon>Thalassiosira</taxon>
    </lineage>
</organism>
<gene>
    <name evidence="2" type="ORF">THAOC_35508</name>
</gene>
<dbReference type="EMBL" id="AGNL01048195">
    <property type="protein sequence ID" value="EJK45856.1"/>
    <property type="molecule type" value="Genomic_DNA"/>
</dbReference>
<dbReference type="Proteomes" id="UP000266841">
    <property type="component" value="Unassembled WGS sequence"/>
</dbReference>
<name>K0RA42_THAOC</name>
<evidence type="ECO:0000256" key="1">
    <source>
        <dbReference type="SAM" id="MobiDB-lite"/>
    </source>
</evidence>
<keyword evidence="3" id="KW-1185">Reference proteome</keyword>
<evidence type="ECO:0000313" key="3">
    <source>
        <dbReference type="Proteomes" id="UP000266841"/>
    </source>
</evidence>
<reference evidence="2 3" key="1">
    <citation type="journal article" date="2012" name="Genome Biol.">
        <title>Genome and low-iron response of an oceanic diatom adapted to chronic iron limitation.</title>
        <authorList>
            <person name="Lommer M."/>
            <person name="Specht M."/>
            <person name="Roy A.S."/>
            <person name="Kraemer L."/>
            <person name="Andreson R."/>
            <person name="Gutowska M.A."/>
            <person name="Wolf J."/>
            <person name="Bergner S.V."/>
            <person name="Schilhabel M.B."/>
            <person name="Klostermeier U.C."/>
            <person name="Beiko R.G."/>
            <person name="Rosenstiel P."/>
            <person name="Hippler M."/>
            <person name="Laroche J."/>
        </authorList>
    </citation>
    <scope>NUCLEOTIDE SEQUENCE [LARGE SCALE GENOMIC DNA]</scope>
    <source>
        <strain evidence="2 3">CCMP1005</strain>
    </source>
</reference>
<accession>K0RA42</accession>
<feature type="non-terminal residue" evidence="2">
    <location>
        <position position="1"/>
    </location>
</feature>
<comment type="caution">
    <text evidence="2">The sequence shown here is derived from an EMBL/GenBank/DDBJ whole genome shotgun (WGS) entry which is preliminary data.</text>
</comment>
<proteinExistence type="predicted"/>
<feature type="compositionally biased region" description="Low complexity" evidence="1">
    <location>
        <begin position="38"/>
        <end position="48"/>
    </location>
</feature>
<feature type="region of interest" description="Disordered" evidence="1">
    <location>
        <begin position="31"/>
        <end position="72"/>
    </location>
</feature>
<feature type="region of interest" description="Disordered" evidence="1">
    <location>
        <begin position="1"/>
        <end position="20"/>
    </location>
</feature>
<sequence>TSTPRSVAASPGQGDSRGREVGLAIETLANRRESCASPTTTAATPDGGKTAKRQRLASATVPSSPSCDPPHLVCPEGKEVALRAKRMAYGAGRYRREDDCQTRQGPVTALVLAL</sequence>
<evidence type="ECO:0000313" key="2">
    <source>
        <dbReference type="EMBL" id="EJK45856.1"/>
    </source>
</evidence>
<protein>
    <submittedName>
        <fullName evidence="2">Uncharacterized protein</fullName>
    </submittedName>
</protein>
<dbReference type="AlphaFoldDB" id="K0RA42"/>